<comment type="caution">
    <text evidence="1">The sequence shown here is derived from an EMBL/GenBank/DDBJ whole genome shotgun (WGS) entry which is preliminary data.</text>
</comment>
<dbReference type="Proteomes" id="UP001165960">
    <property type="component" value="Unassembled WGS sequence"/>
</dbReference>
<reference evidence="1" key="1">
    <citation type="submission" date="2022-04" db="EMBL/GenBank/DDBJ databases">
        <title>Genome of the entomopathogenic fungus Entomophthora muscae.</title>
        <authorList>
            <person name="Elya C."/>
            <person name="Lovett B.R."/>
            <person name="Lee E."/>
            <person name="Macias A.M."/>
            <person name="Hajek A.E."/>
            <person name="De Bivort B.L."/>
            <person name="Kasson M.T."/>
            <person name="De Fine Licht H.H."/>
            <person name="Stajich J.E."/>
        </authorList>
    </citation>
    <scope>NUCLEOTIDE SEQUENCE</scope>
    <source>
        <strain evidence="1">Berkeley</strain>
    </source>
</reference>
<evidence type="ECO:0000313" key="2">
    <source>
        <dbReference type="Proteomes" id="UP001165960"/>
    </source>
</evidence>
<accession>A0ACC2U2Q0</accession>
<keyword evidence="2" id="KW-1185">Reference proteome</keyword>
<organism evidence="1 2">
    <name type="scientific">Entomophthora muscae</name>
    <dbReference type="NCBI Taxonomy" id="34485"/>
    <lineage>
        <taxon>Eukaryota</taxon>
        <taxon>Fungi</taxon>
        <taxon>Fungi incertae sedis</taxon>
        <taxon>Zoopagomycota</taxon>
        <taxon>Entomophthoromycotina</taxon>
        <taxon>Entomophthoromycetes</taxon>
        <taxon>Entomophthorales</taxon>
        <taxon>Entomophthoraceae</taxon>
        <taxon>Entomophthora</taxon>
    </lineage>
</organism>
<sequence>MPKTTFLKKFAMKDSNMVIMTEVRTFKMTGTIEEYIAAYKDLNDQAPRTINFEKAGLQLDFYNGLPTHIRLQFDMTLCKNLQDVFLEEKHAAQESDNLQVTNKQKESLTAIARNDNLDAPKSQNTEPESNPGQNPLQTSRPIVFASLPGPKPLAVPQDSASKPPVQDTRNFTEVPTLTLAVCLVK</sequence>
<proteinExistence type="predicted"/>
<evidence type="ECO:0000313" key="1">
    <source>
        <dbReference type="EMBL" id="KAJ9081095.1"/>
    </source>
</evidence>
<name>A0ACC2U2Q0_9FUNG</name>
<dbReference type="EMBL" id="QTSX02001500">
    <property type="protein sequence ID" value="KAJ9081095.1"/>
    <property type="molecule type" value="Genomic_DNA"/>
</dbReference>
<protein>
    <submittedName>
        <fullName evidence="1">Uncharacterized protein</fullName>
    </submittedName>
</protein>
<gene>
    <name evidence="1" type="ORF">DSO57_1018402</name>
</gene>